<reference evidence="2 3" key="1">
    <citation type="submission" date="2024-09" db="EMBL/GenBank/DDBJ databases">
        <title>Chromosome-scale assembly of Riccia fluitans.</title>
        <authorList>
            <person name="Paukszto L."/>
            <person name="Sawicki J."/>
            <person name="Karawczyk K."/>
            <person name="Piernik-Szablinska J."/>
            <person name="Szczecinska M."/>
            <person name="Mazdziarz M."/>
        </authorList>
    </citation>
    <scope>NUCLEOTIDE SEQUENCE [LARGE SCALE GENOMIC DNA]</scope>
    <source>
        <strain evidence="2">Rf_01</strain>
        <tissue evidence="2">Aerial parts of the thallus</tissue>
    </source>
</reference>
<evidence type="ECO:0000313" key="3">
    <source>
        <dbReference type="Proteomes" id="UP001605036"/>
    </source>
</evidence>
<organism evidence="2 3">
    <name type="scientific">Riccia fluitans</name>
    <dbReference type="NCBI Taxonomy" id="41844"/>
    <lineage>
        <taxon>Eukaryota</taxon>
        <taxon>Viridiplantae</taxon>
        <taxon>Streptophyta</taxon>
        <taxon>Embryophyta</taxon>
        <taxon>Marchantiophyta</taxon>
        <taxon>Marchantiopsida</taxon>
        <taxon>Marchantiidae</taxon>
        <taxon>Marchantiales</taxon>
        <taxon>Ricciaceae</taxon>
        <taxon>Riccia</taxon>
    </lineage>
</organism>
<evidence type="ECO:0000256" key="1">
    <source>
        <dbReference type="SAM" id="MobiDB-lite"/>
    </source>
</evidence>
<keyword evidence="3" id="KW-1185">Reference proteome</keyword>
<feature type="compositionally biased region" description="Polar residues" evidence="1">
    <location>
        <begin position="445"/>
        <end position="459"/>
    </location>
</feature>
<dbReference type="PANTHER" id="PTHR15410">
    <property type="entry name" value="HIRA-INTERACTING PROTEIN 3"/>
    <property type="match status" value="1"/>
</dbReference>
<gene>
    <name evidence="2" type="ORF">R1flu_006949</name>
</gene>
<sequence length="489" mass="54943">MKQQRVREVERNRRDHLQQQWPGTWIKYNFLVKIRMALGAMAEDNEDPDFTKSVTEALRLRSDYLKGQADHLTLPAVRRLLERDLGLKTSELDGHKALIKNLVDKVLNGEDTTDVIEKPRKRRKNARVVDDDGETEEEKSHVKRSEKKRRLSDDIQKSATTVDEKLPKDVDVPRSSDKEAHGNGSTHGEVKQAVDEEIVEKQEEEPQSDANVSEDSIKEALMKRADELKAQAASLTVNHVKRLLAEDLRLESRKLDSHKLFIRNLVYELLESTSGKAPKVSGENGEADEEEKPKKLAKGKSKKKSVSSDEHDEAGSTGSDSEGAKKGNVLKKKSKSGKRKAEKEVKKAPEPKKSFSPEVERLRALCKTLEIGIPPTAYSKAKNASEDERDEVLIKELENVLGKVGCPPNPTPQDLKRVKAQLKKKRDLEGIDTTNIVSEPRRSRASANSWFTPKPTNKYLQEEKKSGKTSETGDSDGDEKPKITGPMED</sequence>
<accession>A0ABD1YYB5</accession>
<feature type="compositionally biased region" description="Basic and acidic residues" evidence="1">
    <location>
        <begin position="339"/>
        <end position="359"/>
    </location>
</feature>
<feature type="region of interest" description="Disordered" evidence="1">
    <location>
        <begin position="117"/>
        <end position="191"/>
    </location>
</feature>
<evidence type="ECO:0008006" key="4">
    <source>
        <dbReference type="Google" id="ProtNLM"/>
    </source>
</evidence>
<protein>
    <recommendedName>
        <fullName evidence="4">Histone chaperone domain-containing protein</fullName>
    </recommendedName>
</protein>
<feature type="compositionally biased region" description="Basic residues" evidence="1">
    <location>
        <begin position="141"/>
        <end position="150"/>
    </location>
</feature>
<name>A0ABD1YYB5_9MARC</name>
<dbReference type="PANTHER" id="PTHR15410:SF2">
    <property type="entry name" value="HIRA-INTERACTING PROTEIN 3"/>
    <property type="match status" value="1"/>
</dbReference>
<dbReference type="AlphaFoldDB" id="A0ABD1YYB5"/>
<dbReference type="EMBL" id="JBHFFA010000003">
    <property type="protein sequence ID" value="KAL2635470.1"/>
    <property type="molecule type" value="Genomic_DNA"/>
</dbReference>
<feature type="region of interest" description="Disordered" evidence="1">
    <location>
        <begin position="275"/>
        <end position="359"/>
    </location>
</feature>
<feature type="compositionally biased region" description="Basic and acidic residues" evidence="1">
    <location>
        <begin position="151"/>
        <end position="181"/>
    </location>
</feature>
<comment type="caution">
    <text evidence="2">The sequence shown here is derived from an EMBL/GenBank/DDBJ whole genome shotgun (WGS) entry which is preliminary data.</text>
</comment>
<dbReference type="Proteomes" id="UP001605036">
    <property type="component" value="Unassembled WGS sequence"/>
</dbReference>
<feature type="compositionally biased region" description="Basic residues" evidence="1">
    <location>
        <begin position="328"/>
        <end position="338"/>
    </location>
</feature>
<feature type="region of interest" description="Disordered" evidence="1">
    <location>
        <begin position="402"/>
        <end position="489"/>
    </location>
</feature>
<dbReference type="InterPro" id="IPR037647">
    <property type="entry name" value="HIRIP3"/>
</dbReference>
<proteinExistence type="predicted"/>
<evidence type="ECO:0000313" key="2">
    <source>
        <dbReference type="EMBL" id="KAL2635470.1"/>
    </source>
</evidence>
<feature type="compositionally biased region" description="Basic residues" evidence="1">
    <location>
        <begin position="295"/>
        <end position="305"/>
    </location>
</feature>